<dbReference type="PATRIC" id="fig|1125712.3.peg.606"/>
<dbReference type="AlphaFoldDB" id="U2VB14"/>
<dbReference type="eggNOG" id="ENOG5031UY7">
    <property type="taxonomic scope" value="Bacteria"/>
</dbReference>
<protein>
    <submittedName>
        <fullName evidence="1">Uncharacterized protein</fullName>
    </submittedName>
</protein>
<reference evidence="1 2" key="1">
    <citation type="submission" date="2013-08" db="EMBL/GenBank/DDBJ databases">
        <authorList>
            <person name="Durkin A.S."/>
            <person name="Haft D.R."/>
            <person name="McCorrison J."/>
            <person name="Torralba M."/>
            <person name="Gillis M."/>
            <person name="Haft D.H."/>
            <person name="Methe B."/>
            <person name="Sutton G."/>
            <person name="Nelson K.E."/>
        </authorList>
    </citation>
    <scope>NUCLEOTIDE SEQUENCE [LARGE SCALE GENOMIC DNA]</scope>
    <source>
        <strain evidence="1 2">F0195</strain>
    </source>
</reference>
<proteinExistence type="predicted"/>
<dbReference type="STRING" id="1125712.HMPREF1316_1544"/>
<organism evidence="1 2">
    <name type="scientific">Olsenella profusa F0195</name>
    <dbReference type="NCBI Taxonomy" id="1125712"/>
    <lineage>
        <taxon>Bacteria</taxon>
        <taxon>Bacillati</taxon>
        <taxon>Actinomycetota</taxon>
        <taxon>Coriobacteriia</taxon>
        <taxon>Coriobacteriales</taxon>
        <taxon>Atopobiaceae</taxon>
        <taxon>Olsenella</taxon>
    </lineage>
</organism>
<sequence>MGDMPSYPMPLGANARRQLFEMWKRRNPRACALLDEYALGMQEREGRVSVQYVIEKLRHDGGLRIDPIPFQDAYGQVHRYRVNNSDRALIGRWLARRHDGMRVMTRRSDFDGVS</sequence>
<comment type="caution">
    <text evidence="1">The sequence shown here is derived from an EMBL/GenBank/DDBJ whole genome shotgun (WGS) entry which is preliminary data.</text>
</comment>
<dbReference type="EMBL" id="AWEZ01000020">
    <property type="protein sequence ID" value="ERL09756.1"/>
    <property type="molecule type" value="Genomic_DNA"/>
</dbReference>
<dbReference type="OrthoDB" id="3196779at2"/>
<accession>U2VB14</accession>
<name>U2VB14_9ACTN</name>
<evidence type="ECO:0000313" key="2">
    <source>
        <dbReference type="Proteomes" id="UP000016638"/>
    </source>
</evidence>
<keyword evidence="2" id="KW-1185">Reference proteome</keyword>
<evidence type="ECO:0000313" key="1">
    <source>
        <dbReference type="EMBL" id="ERL09756.1"/>
    </source>
</evidence>
<dbReference type="Proteomes" id="UP000016638">
    <property type="component" value="Unassembled WGS sequence"/>
</dbReference>
<gene>
    <name evidence="1" type="ORF">HMPREF1316_1544</name>
</gene>